<keyword evidence="3" id="KW-1185">Reference proteome</keyword>
<feature type="compositionally biased region" description="Low complexity" evidence="1">
    <location>
        <begin position="53"/>
        <end position="62"/>
    </location>
</feature>
<feature type="compositionally biased region" description="Low complexity" evidence="1">
    <location>
        <begin position="1"/>
        <end position="11"/>
    </location>
</feature>
<sequence length="276" mass="30563">MTTDNRSVTSRPRGRGRGRVFTGGSIGQAIHHGLKPQLRGSFSPSATPPPTPATETAAPESSNTTLSDAPLPPPVIRMVIWPDGMSAKIYDHRIARRLQQMLHDIREEHDHLTIWICQDIKRALDNHFSTDEGFRHRHLINRANRTSPRSSKYTGGSATFMKTKSRLSNSLENVATLAETFRYTHTLKANKKRFADEGSVAHYQSQPNGDDPNFDASVVNCDRVWHDSASESYKNRISELGSFFASGLHNSTLAASSVSASTTSPVDPEEVIDLRE</sequence>
<name>A0A445EKJ0_ARAHY</name>
<organism evidence="2 3">
    <name type="scientific">Arachis hypogaea</name>
    <name type="common">Peanut</name>
    <dbReference type="NCBI Taxonomy" id="3818"/>
    <lineage>
        <taxon>Eukaryota</taxon>
        <taxon>Viridiplantae</taxon>
        <taxon>Streptophyta</taxon>
        <taxon>Embryophyta</taxon>
        <taxon>Tracheophyta</taxon>
        <taxon>Spermatophyta</taxon>
        <taxon>Magnoliopsida</taxon>
        <taxon>eudicotyledons</taxon>
        <taxon>Gunneridae</taxon>
        <taxon>Pentapetalae</taxon>
        <taxon>rosids</taxon>
        <taxon>fabids</taxon>
        <taxon>Fabales</taxon>
        <taxon>Fabaceae</taxon>
        <taxon>Papilionoideae</taxon>
        <taxon>50 kb inversion clade</taxon>
        <taxon>dalbergioids sensu lato</taxon>
        <taxon>Dalbergieae</taxon>
        <taxon>Pterocarpus clade</taxon>
        <taxon>Arachis</taxon>
    </lineage>
</organism>
<comment type="caution">
    <text evidence="2">The sequence shown here is derived from an EMBL/GenBank/DDBJ whole genome shotgun (WGS) entry which is preliminary data.</text>
</comment>
<evidence type="ECO:0000256" key="1">
    <source>
        <dbReference type="SAM" id="MobiDB-lite"/>
    </source>
</evidence>
<feature type="region of interest" description="Disordered" evidence="1">
    <location>
        <begin position="1"/>
        <end position="71"/>
    </location>
</feature>
<protein>
    <submittedName>
        <fullName evidence="2">Uncharacterized protein</fullName>
    </submittedName>
</protein>
<accession>A0A445EKJ0</accession>
<proteinExistence type="predicted"/>
<evidence type="ECO:0000313" key="2">
    <source>
        <dbReference type="EMBL" id="RYR75969.1"/>
    </source>
</evidence>
<evidence type="ECO:0000313" key="3">
    <source>
        <dbReference type="Proteomes" id="UP000289738"/>
    </source>
</evidence>
<dbReference type="AlphaFoldDB" id="A0A445EKJ0"/>
<dbReference type="Proteomes" id="UP000289738">
    <property type="component" value="Chromosome A01"/>
</dbReference>
<reference evidence="2 3" key="1">
    <citation type="submission" date="2019-01" db="EMBL/GenBank/DDBJ databases">
        <title>Sequencing of cultivated peanut Arachis hypogaea provides insights into genome evolution and oil improvement.</title>
        <authorList>
            <person name="Chen X."/>
        </authorList>
    </citation>
    <scope>NUCLEOTIDE SEQUENCE [LARGE SCALE GENOMIC DNA]</scope>
    <source>
        <strain evidence="3">cv. Fuhuasheng</strain>
        <tissue evidence="2">Leaves</tissue>
    </source>
</reference>
<gene>
    <name evidence="2" type="ORF">Ahy_A01g000567</name>
</gene>
<dbReference type="EMBL" id="SDMP01000001">
    <property type="protein sequence ID" value="RYR75969.1"/>
    <property type="molecule type" value="Genomic_DNA"/>
</dbReference>